<sequence>MARCSNNLVGILNLLVLLLSIPILGSGIWLSVKGSTQCERFFDKPMIALGVFLMIVAIAGVVGSWCRVTWLLWFYLFVMFVLILLILCFTIFAFAVTSKGSGVSIPGKAYKEYRLEDYSAWLQKRVSNAKHWKNIRSCLYESKICKPLEILSGHEPASDFYNLYLGSLESGCCKPSNDCNFTYINPTTWNKTEGTQTNPDCQTWDNKKDKLCYNCKACKAGFIDNLKASWKVVAIVDIVFLVILIIVYAMGCCAVRNNKREDSYARSNGFAG</sequence>
<dbReference type="GO" id="GO:0009734">
    <property type="term" value="P:auxin-activated signaling pathway"/>
    <property type="evidence" value="ECO:0007669"/>
    <property type="project" value="InterPro"/>
</dbReference>
<evidence type="ECO:0008006" key="9">
    <source>
        <dbReference type="Google" id="ProtNLM"/>
    </source>
</evidence>
<evidence type="ECO:0000256" key="2">
    <source>
        <dbReference type="ARBA" id="ARBA00006840"/>
    </source>
</evidence>
<feature type="transmembrane region" description="Helical" evidence="6">
    <location>
        <begin position="44"/>
        <end position="65"/>
    </location>
</feature>
<organism evidence="7 8">
    <name type="scientific">Thlaspi arvense</name>
    <name type="common">Field penny-cress</name>
    <dbReference type="NCBI Taxonomy" id="13288"/>
    <lineage>
        <taxon>Eukaryota</taxon>
        <taxon>Viridiplantae</taxon>
        <taxon>Streptophyta</taxon>
        <taxon>Embryophyta</taxon>
        <taxon>Tracheophyta</taxon>
        <taxon>Spermatophyta</taxon>
        <taxon>Magnoliopsida</taxon>
        <taxon>eudicotyledons</taxon>
        <taxon>Gunneridae</taxon>
        <taxon>Pentapetalae</taxon>
        <taxon>rosids</taxon>
        <taxon>malvids</taxon>
        <taxon>Brassicales</taxon>
        <taxon>Brassicaceae</taxon>
        <taxon>Thlaspideae</taxon>
        <taxon>Thlaspi</taxon>
    </lineage>
</organism>
<dbReference type="SUPFAM" id="SSF90112">
    <property type="entry name" value="Neurotransmitter-gated ion-channel transmembrane pore"/>
    <property type="match status" value="1"/>
</dbReference>
<comment type="similarity">
    <text evidence="2">Belongs to the tetraspanin (TM4SF) family.</text>
</comment>
<accession>A0AAU9T3K3</accession>
<reference evidence="7 8" key="1">
    <citation type="submission" date="2022-03" db="EMBL/GenBank/DDBJ databases">
        <authorList>
            <person name="Nunn A."/>
            <person name="Chopra R."/>
            <person name="Nunn A."/>
            <person name="Contreras Garrido A."/>
        </authorList>
    </citation>
    <scope>NUCLEOTIDE SEQUENCE [LARGE SCALE GENOMIC DNA]</scope>
</reference>
<name>A0AAU9T3K3_THLAR</name>
<evidence type="ECO:0000256" key="6">
    <source>
        <dbReference type="SAM" id="Phobius"/>
    </source>
</evidence>
<feature type="transmembrane region" description="Helical" evidence="6">
    <location>
        <begin position="71"/>
        <end position="96"/>
    </location>
</feature>
<dbReference type="EMBL" id="OU466863">
    <property type="protein sequence ID" value="CAH2077464.1"/>
    <property type="molecule type" value="Genomic_DNA"/>
</dbReference>
<evidence type="ECO:0000313" key="7">
    <source>
        <dbReference type="EMBL" id="CAH2077464.1"/>
    </source>
</evidence>
<dbReference type="PANTHER" id="PTHR32191">
    <property type="entry name" value="TETRASPANIN-8-RELATED"/>
    <property type="match status" value="1"/>
</dbReference>
<feature type="transmembrane region" description="Helical" evidence="6">
    <location>
        <begin position="12"/>
        <end position="32"/>
    </location>
</feature>
<feature type="transmembrane region" description="Helical" evidence="6">
    <location>
        <begin position="232"/>
        <end position="251"/>
    </location>
</feature>
<dbReference type="InterPro" id="IPR018499">
    <property type="entry name" value="Tetraspanin/Peripherin"/>
</dbReference>
<evidence type="ECO:0000313" key="8">
    <source>
        <dbReference type="Proteomes" id="UP000836841"/>
    </source>
</evidence>
<keyword evidence="5 6" id="KW-0472">Membrane</keyword>
<dbReference type="Pfam" id="PF00335">
    <property type="entry name" value="Tetraspanin"/>
    <property type="match status" value="1"/>
</dbReference>
<protein>
    <recommendedName>
        <fullName evidence="9">Tetraspanin-8</fullName>
    </recommendedName>
</protein>
<dbReference type="Proteomes" id="UP000836841">
    <property type="component" value="Chromosome 7"/>
</dbReference>
<evidence type="ECO:0000256" key="3">
    <source>
        <dbReference type="ARBA" id="ARBA00022692"/>
    </source>
</evidence>
<evidence type="ECO:0000256" key="4">
    <source>
        <dbReference type="ARBA" id="ARBA00022989"/>
    </source>
</evidence>
<dbReference type="InterPro" id="IPR036719">
    <property type="entry name" value="Neuro-gated_channel_TM_sf"/>
</dbReference>
<evidence type="ECO:0000256" key="5">
    <source>
        <dbReference type="ARBA" id="ARBA00023136"/>
    </source>
</evidence>
<keyword evidence="8" id="KW-1185">Reference proteome</keyword>
<evidence type="ECO:0000256" key="1">
    <source>
        <dbReference type="ARBA" id="ARBA00004141"/>
    </source>
</evidence>
<keyword evidence="4 6" id="KW-1133">Transmembrane helix</keyword>
<proteinExistence type="inferred from homology"/>
<keyword evidence="3 6" id="KW-0812">Transmembrane</keyword>
<comment type="subcellular location">
    <subcellularLocation>
        <location evidence="1">Membrane</location>
        <topology evidence="1">Multi-pass membrane protein</topology>
    </subcellularLocation>
</comment>
<dbReference type="AlphaFoldDB" id="A0AAU9T3K3"/>
<dbReference type="GO" id="GO:0016020">
    <property type="term" value="C:membrane"/>
    <property type="evidence" value="ECO:0007669"/>
    <property type="project" value="UniProtKB-SubCell"/>
</dbReference>
<dbReference type="PRINTS" id="PR00259">
    <property type="entry name" value="TMFOUR"/>
</dbReference>
<dbReference type="GO" id="GO:0006811">
    <property type="term" value="P:monoatomic ion transport"/>
    <property type="evidence" value="ECO:0007669"/>
    <property type="project" value="InterPro"/>
</dbReference>
<dbReference type="InterPro" id="IPR044991">
    <property type="entry name" value="TET_plant"/>
</dbReference>
<gene>
    <name evidence="7" type="ORF">TAV2_LOCUS24548</name>
</gene>